<feature type="domain" description="DUF7347" evidence="1">
    <location>
        <begin position="8"/>
        <end position="86"/>
    </location>
</feature>
<dbReference type="EMBL" id="FOJA01000001">
    <property type="protein sequence ID" value="SEW00070.1"/>
    <property type="molecule type" value="Genomic_DNA"/>
</dbReference>
<dbReference type="Pfam" id="PF24038">
    <property type="entry name" value="DUF7347"/>
    <property type="match status" value="1"/>
</dbReference>
<reference evidence="3 4" key="1">
    <citation type="submission" date="2016-10" db="EMBL/GenBank/DDBJ databases">
        <authorList>
            <person name="de Groot N.N."/>
        </authorList>
    </citation>
    <scope>NUCLEOTIDE SEQUENCE [LARGE SCALE GENOMIC DNA]</scope>
    <source>
        <strain evidence="3 4">CGMCC 1.5337</strain>
    </source>
</reference>
<dbReference type="AlphaFoldDB" id="A0A1I0NFE2"/>
<organism evidence="3 4">
    <name type="scientific">Halobacterium jilantaiense</name>
    <dbReference type="NCBI Taxonomy" id="355548"/>
    <lineage>
        <taxon>Archaea</taxon>
        <taxon>Methanobacteriati</taxon>
        <taxon>Methanobacteriota</taxon>
        <taxon>Stenosarchaea group</taxon>
        <taxon>Halobacteria</taxon>
        <taxon>Halobacteriales</taxon>
        <taxon>Halobacteriaceae</taxon>
        <taxon>Halobacterium</taxon>
    </lineage>
</organism>
<name>A0A1I0NFE2_9EURY</name>
<accession>A0A1I0NFE2</accession>
<dbReference type="InterPro" id="IPR055771">
    <property type="entry name" value="DUF7347"/>
</dbReference>
<dbReference type="Pfam" id="PF24042">
    <property type="entry name" value="DUF7351"/>
    <property type="match status" value="1"/>
</dbReference>
<dbReference type="STRING" id="355548.SAMN04487945_0833"/>
<sequence>MTSDEAAADAFGVLSDPSRVAILRELADRNSGPDESPTEFAELRRAVGFDDAGRFNYHLGELTPEFAVKRDGGYVPTAVGLKAIGSIEAGTYTDDTESRTGVVDHDCPSCGAPLEATYEDQVVTVQCPDHETFVQTSVPPAAAEGSSIADLVSFVVGDMQRDLEALADGTCPVCSGRVERVDHERTDAGLLTVHLACQNCWVATELPVGVAALRHPAVVSLYHDHGVDIRDRFVTDLGFVGSSEPAELVSDEPFEAEVVVSVGGDSVVLTVDENLDVSER</sequence>
<dbReference type="InterPro" id="IPR055775">
    <property type="entry name" value="DUF7351"/>
</dbReference>
<gene>
    <name evidence="3" type="ORF">SAMN04487945_0833</name>
</gene>
<dbReference type="Proteomes" id="UP000198518">
    <property type="component" value="Unassembled WGS sequence"/>
</dbReference>
<dbReference type="RefSeq" id="WP_089668117.1">
    <property type="nucleotide sequence ID" value="NZ_FOJA01000001.1"/>
</dbReference>
<evidence type="ECO:0000259" key="1">
    <source>
        <dbReference type="Pfam" id="PF24038"/>
    </source>
</evidence>
<evidence type="ECO:0000313" key="4">
    <source>
        <dbReference type="Proteomes" id="UP000198518"/>
    </source>
</evidence>
<feature type="domain" description="DUF7351" evidence="2">
    <location>
        <begin position="104"/>
        <end position="277"/>
    </location>
</feature>
<keyword evidence="4" id="KW-1185">Reference proteome</keyword>
<protein>
    <submittedName>
        <fullName evidence="3">Uncharacterized protein</fullName>
    </submittedName>
</protein>
<proteinExistence type="predicted"/>
<evidence type="ECO:0000259" key="2">
    <source>
        <dbReference type="Pfam" id="PF24042"/>
    </source>
</evidence>
<evidence type="ECO:0000313" key="3">
    <source>
        <dbReference type="EMBL" id="SEW00070.1"/>
    </source>
</evidence>
<dbReference type="OrthoDB" id="8482at2157"/>